<keyword evidence="4 7" id="KW-0812">Transmembrane</keyword>
<keyword evidence="5 7" id="KW-1133">Transmembrane helix</keyword>
<dbReference type="Pfam" id="PF00083">
    <property type="entry name" value="Sugar_tr"/>
    <property type="match status" value="1"/>
</dbReference>
<accession>A0AAN9V4N0</accession>
<dbReference type="SUPFAM" id="SSF103473">
    <property type="entry name" value="MFS general substrate transporter"/>
    <property type="match status" value="1"/>
</dbReference>
<dbReference type="InterPro" id="IPR005828">
    <property type="entry name" value="MFS_sugar_transport-like"/>
</dbReference>
<evidence type="ECO:0000256" key="1">
    <source>
        <dbReference type="ARBA" id="ARBA00004141"/>
    </source>
</evidence>
<sequence>MGGGTSIWASPEWRSDPREIFNWKLFYLTTTVAFAGCAYGFDQGNIGGVLTLPSFRRTFGLDLLSPEEQDAREGNIAAMSGSAGALIAAPCADFLGRKESMILYSFLFIVGATMQEIAHLGVFYAGRLIAGLAIGGMSMLAPQYAAENAPKSIRGSLTTSYNLCIILALSLAFWTNYGVSLWSTSSDLQWKLALVVINTPRALIAKGKREVGLKKLCELRKLPSDHDYVRQEYMEICAQVDAEQELAKGTNYWIVIKDIVTIRSNTRRFFLATTLFLFHKFTGTDSLNYFAPEIFEMIGVPAGSLSLLTTGVRMLTKRY</sequence>
<dbReference type="InterPro" id="IPR020846">
    <property type="entry name" value="MFS_dom"/>
</dbReference>
<dbReference type="AlphaFoldDB" id="A0AAN9V4N0"/>
<comment type="similarity">
    <text evidence="2">Belongs to the major facilitator superfamily. Sugar transporter (TC 2.A.1.1) family.</text>
</comment>
<dbReference type="PROSITE" id="PS50850">
    <property type="entry name" value="MFS"/>
    <property type="match status" value="1"/>
</dbReference>
<proteinExistence type="inferred from homology"/>
<evidence type="ECO:0000256" key="6">
    <source>
        <dbReference type="ARBA" id="ARBA00023136"/>
    </source>
</evidence>
<dbReference type="PANTHER" id="PTHR48022:SF8">
    <property type="entry name" value="MAJOR FACILITATOR SUPERFAMILY (MFS) PROFILE DOMAIN-CONTAINING PROTEIN-RELATED"/>
    <property type="match status" value="1"/>
</dbReference>
<evidence type="ECO:0000259" key="8">
    <source>
        <dbReference type="PROSITE" id="PS50850"/>
    </source>
</evidence>
<organism evidence="9 10">
    <name type="scientific">Diatrype stigma</name>
    <dbReference type="NCBI Taxonomy" id="117547"/>
    <lineage>
        <taxon>Eukaryota</taxon>
        <taxon>Fungi</taxon>
        <taxon>Dikarya</taxon>
        <taxon>Ascomycota</taxon>
        <taxon>Pezizomycotina</taxon>
        <taxon>Sordariomycetes</taxon>
        <taxon>Xylariomycetidae</taxon>
        <taxon>Xylariales</taxon>
        <taxon>Diatrypaceae</taxon>
        <taxon>Diatrype</taxon>
    </lineage>
</organism>
<reference evidence="9 10" key="1">
    <citation type="submission" date="2024-02" db="EMBL/GenBank/DDBJ databases">
        <title>De novo assembly and annotation of 12 fungi associated with fruit tree decline syndrome in Ontario, Canada.</title>
        <authorList>
            <person name="Sulman M."/>
            <person name="Ellouze W."/>
            <person name="Ilyukhin E."/>
        </authorList>
    </citation>
    <scope>NUCLEOTIDE SEQUENCE [LARGE SCALE GENOMIC DNA]</scope>
    <source>
        <strain evidence="9 10">M11/M66-122</strain>
    </source>
</reference>
<dbReference type="GO" id="GO:0016020">
    <property type="term" value="C:membrane"/>
    <property type="evidence" value="ECO:0007669"/>
    <property type="project" value="UniProtKB-SubCell"/>
</dbReference>
<comment type="subcellular location">
    <subcellularLocation>
        <location evidence="1">Membrane</location>
        <topology evidence="1">Multi-pass membrane protein</topology>
    </subcellularLocation>
</comment>
<dbReference type="PROSITE" id="PS00216">
    <property type="entry name" value="SUGAR_TRANSPORT_1"/>
    <property type="match status" value="1"/>
</dbReference>
<evidence type="ECO:0000256" key="2">
    <source>
        <dbReference type="ARBA" id="ARBA00010992"/>
    </source>
</evidence>
<keyword evidence="6 7" id="KW-0472">Membrane</keyword>
<dbReference type="EMBL" id="JAKJXP020000029">
    <property type="protein sequence ID" value="KAK7753413.1"/>
    <property type="molecule type" value="Genomic_DNA"/>
</dbReference>
<dbReference type="GO" id="GO:0005351">
    <property type="term" value="F:carbohydrate:proton symporter activity"/>
    <property type="evidence" value="ECO:0007669"/>
    <property type="project" value="TreeGrafter"/>
</dbReference>
<evidence type="ECO:0000313" key="10">
    <source>
        <dbReference type="Proteomes" id="UP001320420"/>
    </source>
</evidence>
<feature type="transmembrane region" description="Helical" evidence="7">
    <location>
        <begin position="21"/>
        <end position="41"/>
    </location>
</feature>
<comment type="caution">
    <text evidence="9">The sequence shown here is derived from an EMBL/GenBank/DDBJ whole genome shotgun (WGS) entry which is preliminary data.</text>
</comment>
<dbReference type="PANTHER" id="PTHR48022">
    <property type="entry name" value="PLASTIDIC GLUCOSE TRANSPORTER 4"/>
    <property type="match status" value="1"/>
</dbReference>
<dbReference type="InterPro" id="IPR050360">
    <property type="entry name" value="MFS_Sugar_Transporters"/>
</dbReference>
<dbReference type="PROSITE" id="PS00217">
    <property type="entry name" value="SUGAR_TRANSPORT_2"/>
    <property type="match status" value="1"/>
</dbReference>
<dbReference type="PRINTS" id="PR00171">
    <property type="entry name" value="SUGRTRNSPORT"/>
</dbReference>
<protein>
    <recommendedName>
        <fullName evidence="8">Major facilitator superfamily (MFS) profile domain-containing protein</fullName>
    </recommendedName>
</protein>
<dbReference type="InterPro" id="IPR005829">
    <property type="entry name" value="Sugar_transporter_CS"/>
</dbReference>
<evidence type="ECO:0000313" key="9">
    <source>
        <dbReference type="EMBL" id="KAK7753413.1"/>
    </source>
</evidence>
<dbReference type="InterPro" id="IPR003663">
    <property type="entry name" value="Sugar/inositol_transpt"/>
</dbReference>
<dbReference type="Gene3D" id="1.20.1250.20">
    <property type="entry name" value="MFS general substrate transporter like domains"/>
    <property type="match status" value="1"/>
</dbReference>
<evidence type="ECO:0000256" key="3">
    <source>
        <dbReference type="ARBA" id="ARBA00022448"/>
    </source>
</evidence>
<dbReference type="Proteomes" id="UP001320420">
    <property type="component" value="Unassembled WGS sequence"/>
</dbReference>
<dbReference type="InterPro" id="IPR036259">
    <property type="entry name" value="MFS_trans_sf"/>
</dbReference>
<gene>
    <name evidence="9" type="ORF">SLS62_004704</name>
</gene>
<keyword evidence="3" id="KW-0813">Transport</keyword>
<evidence type="ECO:0000256" key="7">
    <source>
        <dbReference type="SAM" id="Phobius"/>
    </source>
</evidence>
<evidence type="ECO:0000256" key="5">
    <source>
        <dbReference type="ARBA" id="ARBA00022989"/>
    </source>
</evidence>
<feature type="transmembrane region" description="Helical" evidence="7">
    <location>
        <begin position="102"/>
        <end position="122"/>
    </location>
</feature>
<feature type="transmembrane region" description="Helical" evidence="7">
    <location>
        <begin position="158"/>
        <end position="176"/>
    </location>
</feature>
<feature type="transmembrane region" description="Helical" evidence="7">
    <location>
        <begin position="128"/>
        <end position="146"/>
    </location>
</feature>
<feature type="domain" description="Major facilitator superfamily (MFS) profile" evidence="8">
    <location>
        <begin position="28"/>
        <end position="319"/>
    </location>
</feature>
<name>A0AAN9V4N0_9PEZI</name>
<evidence type="ECO:0000256" key="4">
    <source>
        <dbReference type="ARBA" id="ARBA00022692"/>
    </source>
</evidence>
<keyword evidence="10" id="KW-1185">Reference proteome</keyword>